<sequence length="630" mass="70986">MAAAAANTDGLEESIADVQHIVESPVASAGVEEDTLFGHDLHLSTNPDPAAAADDDDERSEAKVRLDAAEKFILRSDSSIPGSLTGVSAGKYLSAVDEIIRLSCGGVDGDVHGRATGLLETVMSRLRKEFRHLISLHSANLDADRRSFQSSSLSMPSENSDLTAEDFSTSIEEEQHAAEERGWCFLSDQSCNLIPSEVMPVLKEIADRMIAAGYQQELCQAYSSARQGFLNGFLSVLGVDQLSIEHAQTIERRTLQEKVGKWIRRLNFIVRVFLPRERELCDQIFVASDELKEESFRKTAERVVLQQLDLGDVIATRLQSQNEVFLLLDIYEALSDLQAFFSWDSDEFICTEVEQIVQRVGKAVRGSLAKFEDAIRGEKLWKPRQSGQIDPMVRYGMTYITTMVCYSSSLNLLLHDDGVDGGDNSVRGESMTLFGQRMHLSMSYIEFRIQEKSKFYQEDDALKYIFLMNNVLYMVLKVEDSGLEALLGDDWIHTRHRQIQEYATCYLRASWSKPLSNLKDDGLWSASGAPSSAVKGRFKKFNLAFEEIWSKQTAWVVPDPQLREDLRLLILMTVIPGYRSFFMRYGSRLGGVQQPSKYLKYTPEDLENYLSDLFEGASEKSNHLRRKLGS</sequence>
<accession>A0A8K0N9P1</accession>
<evidence type="ECO:0000256" key="2">
    <source>
        <dbReference type="ARBA" id="ARBA00022448"/>
    </source>
</evidence>
<dbReference type="PANTHER" id="PTHR12542">
    <property type="entry name" value="EXOCYST COMPLEX PROTEIN EXO70"/>
    <property type="match status" value="1"/>
</dbReference>
<evidence type="ECO:0000259" key="5">
    <source>
        <dbReference type="Pfam" id="PF03081"/>
    </source>
</evidence>
<reference evidence="6" key="1">
    <citation type="journal article" date="2017" name="Gigascience">
        <title>The genome draft of coconut (Cocos nucifera).</title>
        <authorList>
            <person name="Xiao Y."/>
            <person name="Xu P."/>
            <person name="Fan H."/>
            <person name="Baudouin L."/>
            <person name="Xia W."/>
            <person name="Bocs S."/>
            <person name="Xu J."/>
            <person name="Li Q."/>
            <person name="Guo A."/>
            <person name="Zhou L."/>
            <person name="Li J."/>
            <person name="Wu Y."/>
            <person name="Ma Z."/>
            <person name="Armero A."/>
            <person name="Issali A.E."/>
            <person name="Liu N."/>
            <person name="Peng M."/>
            <person name="Yang Y."/>
        </authorList>
    </citation>
    <scope>NUCLEOTIDE SEQUENCE</scope>
    <source>
        <tissue evidence="6">Spear leaf of Hainan Tall coconut</tissue>
    </source>
</reference>
<dbReference type="EMBL" id="CM017882">
    <property type="protein sequence ID" value="KAG1363485.1"/>
    <property type="molecule type" value="Genomic_DNA"/>
</dbReference>
<dbReference type="GO" id="GO:0000145">
    <property type="term" value="C:exocyst"/>
    <property type="evidence" value="ECO:0007669"/>
    <property type="project" value="InterPro"/>
</dbReference>
<keyword evidence="2 3" id="KW-0813">Transport</keyword>
<dbReference type="GO" id="GO:0005546">
    <property type="term" value="F:phosphatidylinositol-4,5-bisphosphate binding"/>
    <property type="evidence" value="ECO:0007669"/>
    <property type="project" value="InterPro"/>
</dbReference>
<organism evidence="6 7">
    <name type="scientific">Cocos nucifera</name>
    <name type="common">Coconut palm</name>
    <dbReference type="NCBI Taxonomy" id="13894"/>
    <lineage>
        <taxon>Eukaryota</taxon>
        <taxon>Viridiplantae</taxon>
        <taxon>Streptophyta</taxon>
        <taxon>Embryophyta</taxon>
        <taxon>Tracheophyta</taxon>
        <taxon>Spermatophyta</taxon>
        <taxon>Magnoliopsida</taxon>
        <taxon>Liliopsida</taxon>
        <taxon>Arecaceae</taxon>
        <taxon>Arecoideae</taxon>
        <taxon>Cocoseae</taxon>
        <taxon>Attaleinae</taxon>
        <taxon>Cocos</taxon>
    </lineage>
</organism>
<gene>
    <name evidence="6" type="ORF">COCNU_11G003120</name>
</gene>
<dbReference type="SUPFAM" id="SSF74788">
    <property type="entry name" value="Cullin repeat-like"/>
    <property type="match status" value="1"/>
</dbReference>
<dbReference type="InterPro" id="IPR016159">
    <property type="entry name" value="Cullin_repeat-like_dom_sf"/>
</dbReference>
<dbReference type="GO" id="GO:0015031">
    <property type="term" value="P:protein transport"/>
    <property type="evidence" value="ECO:0007669"/>
    <property type="project" value="UniProtKB-KW"/>
</dbReference>
<evidence type="ECO:0000256" key="3">
    <source>
        <dbReference type="RuleBase" id="RU365026"/>
    </source>
</evidence>
<feature type="domain" description="Exocyst complex subunit Exo70 C-terminal" evidence="5">
    <location>
        <begin position="261"/>
        <end position="612"/>
    </location>
</feature>
<dbReference type="GO" id="GO:0006887">
    <property type="term" value="P:exocytosis"/>
    <property type="evidence" value="ECO:0007669"/>
    <property type="project" value="UniProtKB-KW"/>
</dbReference>
<comment type="caution">
    <text evidence="6">The sequence shown here is derived from an EMBL/GenBank/DDBJ whole genome shotgun (WGS) entry which is preliminary data.</text>
</comment>
<evidence type="ECO:0000256" key="4">
    <source>
        <dbReference type="SAM" id="MobiDB-lite"/>
    </source>
</evidence>
<keyword evidence="7" id="KW-1185">Reference proteome</keyword>
<comment type="function">
    <text evidence="3">Component of the exocyst complex.</text>
</comment>
<evidence type="ECO:0000256" key="1">
    <source>
        <dbReference type="ARBA" id="ARBA00006756"/>
    </source>
</evidence>
<dbReference type="InterPro" id="IPR046364">
    <property type="entry name" value="Exo70_C"/>
</dbReference>
<dbReference type="PANTHER" id="PTHR12542:SF142">
    <property type="entry name" value="EXOCYST SUBUNIT EXO70 FAMILY PROTEIN"/>
    <property type="match status" value="1"/>
</dbReference>
<evidence type="ECO:0000313" key="7">
    <source>
        <dbReference type="Proteomes" id="UP000797356"/>
    </source>
</evidence>
<protein>
    <recommendedName>
        <fullName evidence="3">Exocyst subunit Exo70 family protein</fullName>
    </recommendedName>
</protein>
<reference evidence="6" key="2">
    <citation type="submission" date="2019-07" db="EMBL/GenBank/DDBJ databases">
        <authorList>
            <person name="Yang Y."/>
            <person name="Bocs S."/>
            <person name="Baudouin L."/>
        </authorList>
    </citation>
    <scope>NUCLEOTIDE SEQUENCE</scope>
    <source>
        <tissue evidence="6">Spear leaf of Hainan Tall coconut</tissue>
    </source>
</reference>
<dbReference type="Proteomes" id="UP000797356">
    <property type="component" value="Chromosome 11"/>
</dbReference>
<dbReference type="Pfam" id="PF03081">
    <property type="entry name" value="Exo70_C"/>
    <property type="match status" value="1"/>
</dbReference>
<feature type="region of interest" description="Disordered" evidence="4">
    <location>
        <begin position="39"/>
        <end position="58"/>
    </location>
</feature>
<dbReference type="Gene3D" id="1.20.1280.170">
    <property type="entry name" value="Exocyst complex component Exo70"/>
    <property type="match status" value="1"/>
</dbReference>
<dbReference type="InterPro" id="IPR004140">
    <property type="entry name" value="Exo70"/>
</dbReference>
<proteinExistence type="inferred from homology"/>
<name>A0A8K0N9P1_COCNU</name>
<dbReference type="AlphaFoldDB" id="A0A8K0N9P1"/>
<keyword evidence="3" id="KW-0268">Exocytosis</keyword>
<evidence type="ECO:0000313" key="6">
    <source>
        <dbReference type="EMBL" id="KAG1363485.1"/>
    </source>
</evidence>
<comment type="similarity">
    <text evidence="1 3">Belongs to the EXO70 family.</text>
</comment>
<dbReference type="OrthoDB" id="1922221at2759"/>
<keyword evidence="3" id="KW-0653">Protein transport</keyword>